<organism evidence="1">
    <name type="scientific">Solanum chilense</name>
    <name type="common">Tomato</name>
    <name type="synonym">Lycopersicon chilense</name>
    <dbReference type="NCBI Taxonomy" id="4083"/>
    <lineage>
        <taxon>Eukaryota</taxon>
        <taxon>Viridiplantae</taxon>
        <taxon>Streptophyta</taxon>
        <taxon>Embryophyta</taxon>
        <taxon>Tracheophyta</taxon>
        <taxon>Spermatophyta</taxon>
        <taxon>Magnoliopsida</taxon>
        <taxon>eudicotyledons</taxon>
        <taxon>Gunneridae</taxon>
        <taxon>Pentapetalae</taxon>
        <taxon>asterids</taxon>
        <taxon>lamiids</taxon>
        <taxon>Solanales</taxon>
        <taxon>Solanaceae</taxon>
        <taxon>Solanoideae</taxon>
        <taxon>Solaneae</taxon>
        <taxon>Solanum</taxon>
        <taxon>Solanum subgen. Lycopersicon</taxon>
    </lineage>
</organism>
<accession>A0A6N2ANY0</accession>
<protein>
    <submittedName>
        <fullName evidence="1">Uncharacterized protein</fullName>
    </submittedName>
</protein>
<dbReference type="EMBL" id="RXGB01015739">
    <property type="protein sequence ID" value="TMW82891.1"/>
    <property type="molecule type" value="Genomic_DNA"/>
</dbReference>
<proteinExistence type="predicted"/>
<comment type="caution">
    <text evidence="1">The sequence shown here is derived from an EMBL/GenBank/DDBJ whole genome shotgun (WGS) entry which is preliminary data.</text>
</comment>
<name>A0A6N2ANY0_SOLCI</name>
<dbReference type="AlphaFoldDB" id="A0A6N2ANY0"/>
<dbReference type="Pfam" id="PF01107">
    <property type="entry name" value="MP"/>
    <property type="match status" value="1"/>
</dbReference>
<dbReference type="InterPro" id="IPR028919">
    <property type="entry name" value="Viral_movement"/>
</dbReference>
<reference evidence="1" key="1">
    <citation type="submission" date="2019-05" db="EMBL/GenBank/DDBJ databases">
        <title>The de novo reference genome and transcriptome assemblies of the wild tomato species Solanum chilense.</title>
        <authorList>
            <person name="Stam R."/>
            <person name="Nosenko T."/>
            <person name="Hoerger A.C."/>
            <person name="Stephan W."/>
            <person name="Seidel M.A."/>
            <person name="Kuhn J.M.M."/>
            <person name="Haberer G."/>
            <person name="Tellier A."/>
        </authorList>
    </citation>
    <scope>NUCLEOTIDE SEQUENCE</scope>
    <source>
        <tissue evidence="1">Mature leaves</tissue>
    </source>
</reference>
<sequence length="117" mass="13760">MSEGEIKIISKEDYQNEELSEQKIIFDNTIFEQIKGKELDLSVEKVLEIPTLRNCFKRQKEEYYVVSQKEHIIDCKYTRGKAYIPILNKRTINKEIQVIKAKTPIKYVHLGGTEILI</sequence>
<gene>
    <name evidence="1" type="ORF">EJD97_004111</name>
</gene>
<evidence type="ECO:0000313" key="1">
    <source>
        <dbReference type="EMBL" id="TMW82891.1"/>
    </source>
</evidence>